<reference evidence="1 2" key="1">
    <citation type="journal article" date="2019" name="Int. J. Syst. Evol. Microbiol.">
        <title>The Global Catalogue of Microorganisms (GCM) 10K type strain sequencing project: providing services to taxonomists for standard genome sequencing and annotation.</title>
        <authorList>
            <consortium name="The Broad Institute Genomics Platform"/>
            <consortium name="The Broad Institute Genome Sequencing Center for Infectious Disease"/>
            <person name="Wu L."/>
            <person name="Ma J."/>
        </authorList>
    </citation>
    <scope>NUCLEOTIDE SEQUENCE [LARGE SCALE GENOMIC DNA]</scope>
    <source>
        <strain evidence="1 2">JCM 7356</strain>
    </source>
</reference>
<dbReference type="InterPro" id="IPR018724">
    <property type="entry name" value="2OG-Fe_dioxygenase"/>
</dbReference>
<name>A0ABN3DKE7_9ACTN</name>
<organism evidence="1 2">
    <name type="scientific">Kitasatospora cystarginea</name>
    <dbReference type="NCBI Taxonomy" id="58350"/>
    <lineage>
        <taxon>Bacteria</taxon>
        <taxon>Bacillati</taxon>
        <taxon>Actinomycetota</taxon>
        <taxon>Actinomycetes</taxon>
        <taxon>Kitasatosporales</taxon>
        <taxon>Streptomycetaceae</taxon>
        <taxon>Kitasatospora</taxon>
    </lineage>
</organism>
<keyword evidence="2" id="KW-1185">Reference proteome</keyword>
<protein>
    <submittedName>
        <fullName evidence="1">2OG-Fe dioxygenase family protein</fullName>
    </submittedName>
</protein>
<dbReference type="Proteomes" id="UP001500305">
    <property type="component" value="Unassembled WGS sequence"/>
</dbReference>
<keyword evidence="1" id="KW-0560">Oxidoreductase</keyword>
<dbReference type="Gene3D" id="2.60.120.620">
    <property type="entry name" value="q2cbj1_9rhob like domain"/>
    <property type="match status" value="1"/>
</dbReference>
<accession>A0ABN3DKE7</accession>
<gene>
    <name evidence="1" type="ORF">GCM10010430_13530</name>
</gene>
<evidence type="ECO:0000313" key="1">
    <source>
        <dbReference type="EMBL" id="GAA2234095.1"/>
    </source>
</evidence>
<dbReference type="Pfam" id="PF10014">
    <property type="entry name" value="2OG-Fe_Oxy_2"/>
    <property type="match status" value="1"/>
</dbReference>
<sequence>MITDVTAGHAQQIHQRGYTHGRLSAVLDPELLQGADWKQFADSWNNLQQDAYMADGGTYRRRRYSEFRYDTAADALTLLPHVPYRQSRDVNYLNGGIDRHFEAFESQVSASPVLRAIFQWCATVLLDPAGTAGTDVWKIQTFQNRILARSTEHGQPTPEGIHRDGVDYVLTLLIERNSIDGGLSRIYDAPTRECLDEVTLSEPGEFLYADDERMLHSVTPLTPAAKGVQGHRDVLIAMFSRTPKETR</sequence>
<proteinExistence type="predicted"/>
<evidence type="ECO:0000313" key="2">
    <source>
        <dbReference type="Proteomes" id="UP001500305"/>
    </source>
</evidence>
<dbReference type="EMBL" id="BAAATR010000004">
    <property type="protein sequence ID" value="GAA2234095.1"/>
    <property type="molecule type" value="Genomic_DNA"/>
</dbReference>
<comment type="caution">
    <text evidence="1">The sequence shown here is derived from an EMBL/GenBank/DDBJ whole genome shotgun (WGS) entry which is preliminary data.</text>
</comment>
<dbReference type="RefSeq" id="WP_344635295.1">
    <property type="nucleotide sequence ID" value="NZ_BAAATR010000004.1"/>
</dbReference>
<keyword evidence="1" id="KW-0223">Dioxygenase</keyword>
<dbReference type="GO" id="GO:0051213">
    <property type="term" value="F:dioxygenase activity"/>
    <property type="evidence" value="ECO:0007669"/>
    <property type="project" value="UniProtKB-KW"/>
</dbReference>